<evidence type="ECO:0000313" key="2">
    <source>
        <dbReference type="Proteomes" id="UP000525078"/>
    </source>
</evidence>
<accession>A0A7J6F6Y9</accession>
<proteinExistence type="predicted"/>
<reference evidence="1 2" key="1">
    <citation type="journal article" date="2020" name="bioRxiv">
        <title>Sequence and annotation of 42 cannabis genomes reveals extensive copy number variation in cannabinoid synthesis and pathogen resistance genes.</title>
        <authorList>
            <person name="Mckernan K.J."/>
            <person name="Helbert Y."/>
            <person name="Kane L.T."/>
            <person name="Ebling H."/>
            <person name="Zhang L."/>
            <person name="Liu B."/>
            <person name="Eaton Z."/>
            <person name="Mclaughlin S."/>
            <person name="Kingan S."/>
            <person name="Baybayan P."/>
            <person name="Concepcion G."/>
            <person name="Jordan M."/>
            <person name="Riva A."/>
            <person name="Barbazuk W."/>
            <person name="Harkins T."/>
        </authorList>
    </citation>
    <scope>NUCLEOTIDE SEQUENCE [LARGE SCALE GENOMIC DNA]</scope>
    <source>
        <strain evidence="2">cv. Jamaican Lion 4</strain>
        <tissue evidence="1">Leaf</tissue>
    </source>
</reference>
<organism evidence="1 2">
    <name type="scientific">Cannabis sativa</name>
    <name type="common">Hemp</name>
    <name type="synonym">Marijuana</name>
    <dbReference type="NCBI Taxonomy" id="3483"/>
    <lineage>
        <taxon>Eukaryota</taxon>
        <taxon>Viridiplantae</taxon>
        <taxon>Streptophyta</taxon>
        <taxon>Embryophyta</taxon>
        <taxon>Tracheophyta</taxon>
        <taxon>Spermatophyta</taxon>
        <taxon>Magnoliopsida</taxon>
        <taxon>eudicotyledons</taxon>
        <taxon>Gunneridae</taxon>
        <taxon>Pentapetalae</taxon>
        <taxon>rosids</taxon>
        <taxon>fabids</taxon>
        <taxon>Rosales</taxon>
        <taxon>Cannabaceae</taxon>
        <taxon>Cannabis</taxon>
    </lineage>
</organism>
<evidence type="ECO:0000313" key="1">
    <source>
        <dbReference type="EMBL" id="KAF4365629.1"/>
    </source>
</evidence>
<comment type="caution">
    <text evidence="1">The sequence shown here is derived from an EMBL/GenBank/DDBJ whole genome shotgun (WGS) entry which is preliminary data.</text>
</comment>
<gene>
    <name evidence="1" type="ORF">F8388_007462</name>
</gene>
<name>A0A7J6F6Y9_CANSA</name>
<protein>
    <submittedName>
        <fullName evidence="1">Uncharacterized protein</fullName>
    </submittedName>
</protein>
<sequence length="117" mass="13939">MAPSRIRHYYNISPYDNCEEITDVKQGYPCFKIYLFVKYTIDITSSDVFTYNVQLPFVTLLYSYYNIIAKEAIDDMLRNQANLPSYYFILSYKIIDYCRQMLTHHNCNNNLSLKVDI</sequence>
<dbReference type="Proteomes" id="UP000525078">
    <property type="component" value="Unassembled WGS sequence"/>
</dbReference>
<dbReference type="AlphaFoldDB" id="A0A7J6F6Y9"/>
<dbReference type="EMBL" id="JAATIP010000158">
    <property type="protein sequence ID" value="KAF4365629.1"/>
    <property type="molecule type" value="Genomic_DNA"/>
</dbReference>